<dbReference type="InterPro" id="IPR013325">
    <property type="entry name" value="RNA_pol_sigma_r2"/>
</dbReference>
<dbReference type="Pfam" id="PF04542">
    <property type="entry name" value="Sigma70_r2"/>
    <property type="match status" value="1"/>
</dbReference>
<dbReference type="SUPFAM" id="SSF88946">
    <property type="entry name" value="Sigma2 domain of RNA polymerase sigma factors"/>
    <property type="match status" value="1"/>
</dbReference>
<protein>
    <recommendedName>
        <fullName evidence="6">RNA polymerase sigma factor</fullName>
    </recommendedName>
</protein>
<reference evidence="9 10" key="1">
    <citation type="submission" date="2019-09" db="EMBL/GenBank/DDBJ databases">
        <title>Segnochrobactrum spirostomi gen. nov., sp. nov., isolated from the ciliate Spirostomum cf. yagiui and description of a novel family, Segnochrobactraceae fam. nov. within the order Rhizobiales of the class Alphaproteobacteria.</title>
        <authorList>
            <person name="Akter S."/>
            <person name="Shazib S.U.A."/>
            <person name="Shin M.K."/>
        </authorList>
    </citation>
    <scope>NUCLEOTIDE SEQUENCE [LARGE SCALE GENOMIC DNA]</scope>
    <source>
        <strain evidence="9 10">Sp-1</strain>
    </source>
</reference>
<evidence type="ECO:0000313" key="9">
    <source>
        <dbReference type="EMBL" id="MQT13949.1"/>
    </source>
</evidence>
<dbReference type="PANTHER" id="PTHR43133">
    <property type="entry name" value="RNA POLYMERASE ECF-TYPE SIGMA FACTO"/>
    <property type="match status" value="1"/>
</dbReference>
<keyword evidence="5 6" id="KW-0804">Transcription</keyword>
<keyword evidence="10" id="KW-1185">Reference proteome</keyword>
<keyword evidence="4 6" id="KW-0238">DNA-binding</keyword>
<dbReference type="GO" id="GO:0003677">
    <property type="term" value="F:DNA binding"/>
    <property type="evidence" value="ECO:0007669"/>
    <property type="project" value="UniProtKB-KW"/>
</dbReference>
<sequence length="185" mass="20269">MASGDPQAATALRQDIIGMIPALRAFARALTRNNPSDADDLVQETLLKAIANAHRFEPGTSLRAWLFTILRNTYYTSMRVRRREVADETGDIVAGWSVAPAQEWALRGHEARRALEQLSDDQREVIVLVAVLGMSYEDAAVVCACATGTIKSRLNRARNRMLELLEADSIEEVFSGNEAPGTAVA</sequence>
<dbReference type="Pfam" id="PF08281">
    <property type="entry name" value="Sigma70_r4_2"/>
    <property type="match status" value="1"/>
</dbReference>
<dbReference type="NCBIfam" id="TIGR02937">
    <property type="entry name" value="sigma70-ECF"/>
    <property type="match status" value="1"/>
</dbReference>
<gene>
    <name evidence="9" type="ORF">F0357_15135</name>
</gene>
<dbReference type="InterPro" id="IPR007627">
    <property type="entry name" value="RNA_pol_sigma70_r2"/>
</dbReference>
<keyword evidence="3 6" id="KW-0731">Sigma factor</keyword>
<evidence type="ECO:0000259" key="8">
    <source>
        <dbReference type="Pfam" id="PF08281"/>
    </source>
</evidence>
<evidence type="ECO:0000259" key="7">
    <source>
        <dbReference type="Pfam" id="PF04542"/>
    </source>
</evidence>
<accession>A0A6A7Y8Z3</accession>
<dbReference type="PANTHER" id="PTHR43133:SF25">
    <property type="entry name" value="RNA POLYMERASE SIGMA FACTOR RFAY-RELATED"/>
    <property type="match status" value="1"/>
</dbReference>
<proteinExistence type="inferred from homology"/>
<dbReference type="Gene3D" id="1.10.10.10">
    <property type="entry name" value="Winged helix-like DNA-binding domain superfamily/Winged helix DNA-binding domain"/>
    <property type="match status" value="1"/>
</dbReference>
<dbReference type="InterPro" id="IPR014284">
    <property type="entry name" value="RNA_pol_sigma-70_dom"/>
</dbReference>
<evidence type="ECO:0000256" key="6">
    <source>
        <dbReference type="RuleBase" id="RU000716"/>
    </source>
</evidence>
<feature type="domain" description="RNA polymerase sigma-70 region 2" evidence="7">
    <location>
        <begin position="21"/>
        <end position="83"/>
    </location>
</feature>
<dbReference type="InterPro" id="IPR036388">
    <property type="entry name" value="WH-like_DNA-bd_sf"/>
</dbReference>
<dbReference type="EMBL" id="VWNA01000001">
    <property type="protein sequence ID" value="MQT13949.1"/>
    <property type="molecule type" value="Genomic_DNA"/>
</dbReference>
<dbReference type="PROSITE" id="PS01063">
    <property type="entry name" value="SIGMA70_ECF"/>
    <property type="match status" value="1"/>
</dbReference>
<evidence type="ECO:0000256" key="3">
    <source>
        <dbReference type="ARBA" id="ARBA00023082"/>
    </source>
</evidence>
<organism evidence="9 10">
    <name type="scientific">Segnochrobactrum spirostomi</name>
    <dbReference type="NCBI Taxonomy" id="2608987"/>
    <lineage>
        <taxon>Bacteria</taxon>
        <taxon>Pseudomonadati</taxon>
        <taxon>Pseudomonadota</taxon>
        <taxon>Alphaproteobacteria</taxon>
        <taxon>Hyphomicrobiales</taxon>
        <taxon>Segnochrobactraceae</taxon>
        <taxon>Segnochrobactrum</taxon>
    </lineage>
</organism>
<dbReference type="InterPro" id="IPR013249">
    <property type="entry name" value="RNA_pol_sigma70_r4_t2"/>
</dbReference>
<comment type="caution">
    <text evidence="9">The sequence shown here is derived from an EMBL/GenBank/DDBJ whole genome shotgun (WGS) entry which is preliminary data.</text>
</comment>
<dbReference type="Gene3D" id="1.10.1740.10">
    <property type="match status" value="1"/>
</dbReference>
<feature type="domain" description="RNA polymerase sigma factor 70 region 4 type 2" evidence="8">
    <location>
        <begin position="111"/>
        <end position="161"/>
    </location>
</feature>
<dbReference type="AlphaFoldDB" id="A0A6A7Y8Z3"/>
<dbReference type="SUPFAM" id="SSF88659">
    <property type="entry name" value="Sigma3 and sigma4 domains of RNA polymerase sigma factors"/>
    <property type="match status" value="1"/>
</dbReference>
<name>A0A6A7Y8Z3_9HYPH</name>
<dbReference type="GO" id="GO:0006352">
    <property type="term" value="P:DNA-templated transcription initiation"/>
    <property type="evidence" value="ECO:0007669"/>
    <property type="project" value="InterPro"/>
</dbReference>
<comment type="similarity">
    <text evidence="1 6">Belongs to the sigma-70 factor family. ECF subfamily.</text>
</comment>
<dbReference type="CDD" id="cd06171">
    <property type="entry name" value="Sigma70_r4"/>
    <property type="match status" value="1"/>
</dbReference>
<evidence type="ECO:0000313" key="10">
    <source>
        <dbReference type="Proteomes" id="UP000332515"/>
    </source>
</evidence>
<dbReference type="GO" id="GO:0016987">
    <property type="term" value="F:sigma factor activity"/>
    <property type="evidence" value="ECO:0007669"/>
    <property type="project" value="UniProtKB-KW"/>
</dbReference>
<dbReference type="Proteomes" id="UP000332515">
    <property type="component" value="Unassembled WGS sequence"/>
</dbReference>
<dbReference type="InterPro" id="IPR000838">
    <property type="entry name" value="RNA_pol_sigma70_ECF_CS"/>
</dbReference>
<evidence type="ECO:0000256" key="1">
    <source>
        <dbReference type="ARBA" id="ARBA00010641"/>
    </source>
</evidence>
<evidence type="ECO:0000256" key="4">
    <source>
        <dbReference type="ARBA" id="ARBA00023125"/>
    </source>
</evidence>
<evidence type="ECO:0000256" key="5">
    <source>
        <dbReference type="ARBA" id="ARBA00023163"/>
    </source>
</evidence>
<dbReference type="InterPro" id="IPR013324">
    <property type="entry name" value="RNA_pol_sigma_r3/r4-like"/>
</dbReference>
<dbReference type="InterPro" id="IPR039425">
    <property type="entry name" value="RNA_pol_sigma-70-like"/>
</dbReference>
<evidence type="ECO:0000256" key="2">
    <source>
        <dbReference type="ARBA" id="ARBA00023015"/>
    </source>
</evidence>
<keyword evidence="2 6" id="KW-0805">Transcription regulation</keyword>